<dbReference type="InterPro" id="IPR010095">
    <property type="entry name" value="Cas12f1-like_TNB"/>
</dbReference>
<dbReference type="NCBIfam" id="TIGR01766">
    <property type="entry name" value="IS200/IS605 family accessory protein TnpB-like domain"/>
    <property type="match status" value="1"/>
</dbReference>
<accession>A0A830E9K1</accession>
<evidence type="ECO:0000313" key="3">
    <source>
        <dbReference type="EMBL" id="GGI84509.1"/>
    </source>
</evidence>
<reference evidence="3" key="1">
    <citation type="journal article" date="2014" name="Int. J. Syst. Evol. Microbiol.">
        <title>Complete genome sequence of Corynebacterium casei LMG S-19264T (=DSM 44701T), isolated from a smear-ripened cheese.</title>
        <authorList>
            <consortium name="US DOE Joint Genome Institute (JGI-PGF)"/>
            <person name="Walter F."/>
            <person name="Albersmeier A."/>
            <person name="Kalinowski J."/>
            <person name="Ruckert C."/>
        </authorList>
    </citation>
    <scope>NUCLEOTIDE SEQUENCE</scope>
    <source>
        <strain evidence="3">JCM 11219</strain>
    </source>
</reference>
<dbReference type="GO" id="GO:0003677">
    <property type="term" value="F:DNA binding"/>
    <property type="evidence" value="ECO:0007669"/>
    <property type="project" value="UniProtKB-KW"/>
</dbReference>
<protein>
    <submittedName>
        <fullName evidence="3">Transposase</fullName>
    </submittedName>
</protein>
<name>A0A830E9K1_9CREN</name>
<sequence>MEKLYKLSGFAKLKKLSKTLKRTVVLEGWTNRTGRQALGEITEAYRSMLQEMLDYAVENGASQSTLHRVFYHRFREQYPWLPTRVIKSCYRDAVRRARSFRRLRRKGLAKTDKPSVRSVTITYSDSQDWRLVNGTIELRTHRGWVKIHLRYHRQLIRCLYGGWRLSSELKLRLAGKRVIIYLTFTRDFTVSYDPGNVVAVDINEDNVTVALFKEGRLVDVYRIETNLGRIVIAYAERRRRITRGKSTKVREVVKALRKLREEERKNDIVYKTARIIEEIAKENNAVVVVGNVRRGKRKLVDRAEKSTIRHRIHQWGVATLVRVLSEKPIHVVEVSEAYTSTIDPFTGKPILNYTPSMIRIAVRGSRKVRVIKVRLRLARVGNGLILDRDVVGAINIGLRYLTSGGSPMALGSTGPHEVRVKLMNPHRGPTPLTVLKLTKSN</sequence>
<evidence type="ECO:0000313" key="2">
    <source>
        <dbReference type="EMBL" id="BDR92667.1"/>
    </source>
</evidence>
<proteinExistence type="predicted"/>
<dbReference type="Proteomes" id="UP000657075">
    <property type="component" value="Unassembled WGS sequence"/>
</dbReference>
<dbReference type="EMBL" id="AP026830">
    <property type="protein sequence ID" value="BDR92667.1"/>
    <property type="molecule type" value="Genomic_DNA"/>
</dbReference>
<dbReference type="AlphaFoldDB" id="A0A830E9K1"/>
<dbReference type="EMBL" id="BMNM01000011">
    <property type="protein sequence ID" value="GGI84509.1"/>
    <property type="molecule type" value="Genomic_DNA"/>
</dbReference>
<keyword evidence="5" id="KW-1185">Reference proteome</keyword>
<dbReference type="RefSeq" id="WP_229709924.1">
    <property type="nucleotide sequence ID" value="NZ_AP026830.1"/>
</dbReference>
<reference evidence="5" key="3">
    <citation type="submission" date="2022-09" db="EMBL/GenBank/DDBJ databases">
        <title>Complete genome sequence of Vulcanisaeta souniana.</title>
        <authorList>
            <person name="Kato S."/>
            <person name="Itoh T."/>
            <person name="Ohkuma M."/>
        </authorList>
    </citation>
    <scope>NUCLEOTIDE SEQUENCE [LARGE SCALE GENOMIC DNA]</scope>
    <source>
        <strain evidence="5">JCM 11219</strain>
    </source>
</reference>
<gene>
    <name evidence="3" type="ORF">GCM10007112_21880</name>
    <name evidence="2" type="ORF">Vsou_17600</name>
</gene>
<reference evidence="3" key="2">
    <citation type="submission" date="2020-09" db="EMBL/GenBank/DDBJ databases">
        <authorList>
            <person name="Sun Q."/>
            <person name="Ohkuma M."/>
        </authorList>
    </citation>
    <scope>NUCLEOTIDE SEQUENCE</scope>
    <source>
        <strain evidence="3">JCM 11219</strain>
    </source>
</reference>
<organism evidence="3 4">
    <name type="scientific">Vulcanisaeta souniana JCM 11219</name>
    <dbReference type="NCBI Taxonomy" id="1293586"/>
    <lineage>
        <taxon>Archaea</taxon>
        <taxon>Thermoproteota</taxon>
        <taxon>Thermoprotei</taxon>
        <taxon>Thermoproteales</taxon>
        <taxon>Thermoproteaceae</taxon>
        <taxon>Vulcanisaeta</taxon>
    </lineage>
</organism>
<evidence type="ECO:0000313" key="4">
    <source>
        <dbReference type="Proteomes" id="UP000657075"/>
    </source>
</evidence>
<dbReference type="GeneID" id="76207306"/>
<dbReference type="Proteomes" id="UP001060771">
    <property type="component" value="Chromosome"/>
</dbReference>
<reference evidence="2" key="4">
    <citation type="journal article" date="2023" name="Microbiol. Resour. Announc.">
        <title>Complete Genome Sequence of Vulcanisaeta souniana Strain IC-059, a Hyperthermophilic Archaeon Isolated from Hot Spring Water in Japan.</title>
        <authorList>
            <person name="Kato S."/>
            <person name="Itoh T."/>
            <person name="Wu L."/>
            <person name="Ma J."/>
            <person name="Ohkuma M."/>
        </authorList>
    </citation>
    <scope>NUCLEOTIDE SEQUENCE</scope>
    <source>
        <strain evidence="2">JCM 11219</strain>
    </source>
</reference>
<evidence type="ECO:0000313" key="5">
    <source>
        <dbReference type="Proteomes" id="UP001060771"/>
    </source>
</evidence>
<evidence type="ECO:0000256" key="1">
    <source>
        <dbReference type="ARBA" id="ARBA00023125"/>
    </source>
</evidence>
<keyword evidence="1" id="KW-0238">DNA-binding</keyword>